<dbReference type="Pfam" id="PF04965">
    <property type="entry name" value="GPW_gp25"/>
    <property type="match status" value="1"/>
</dbReference>
<proteinExistence type="predicted"/>
<dbReference type="InterPro" id="IPR007048">
    <property type="entry name" value="IraD/Gp25-like"/>
</dbReference>
<dbReference type="EMBL" id="JBAFSM010000017">
    <property type="protein sequence ID" value="MEG3437612.1"/>
    <property type="molecule type" value="Genomic_DNA"/>
</dbReference>
<sequence length="146" mass="16473">MSDLTYTSFLGTGWSFPPEFIQETGKVVMISDERDIESSLRILFGTAFGERFLNPKYGLDTRELVFDLIGTTEKTALLDRVRVAIAIYEPRIDLLSLDLDTSAQNEGRLALILEYKIQATNSRYNLVYPFSTTDSNEVKNVVGGYL</sequence>
<comment type="caution">
    <text evidence="2">The sequence shown here is derived from an EMBL/GenBank/DDBJ whole genome shotgun (WGS) entry which is preliminary data.</text>
</comment>
<protein>
    <submittedName>
        <fullName evidence="2">GPW/gp25 family protein</fullName>
    </submittedName>
</protein>
<name>A0AAW9QIH6_9CHRO</name>
<evidence type="ECO:0000259" key="1">
    <source>
        <dbReference type="Pfam" id="PF04965"/>
    </source>
</evidence>
<feature type="domain" description="IraD/Gp25-like" evidence="1">
    <location>
        <begin position="32"/>
        <end position="121"/>
    </location>
</feature>
<keyword evidence="3" id="KW-1185">Reference proteome</keyword>
<dbReference type="Proteomes" id="UP001328733">
    <property type="component" value="Unassembled WGS sequence"/>
</dbReference>
<dbReference type="Gene3D" id="3.10.450.40">
    <property type="match status" value="1"/>
</dbReference>
<reference evidence="2 3" key="1">
    <citation type="submission" date="2024-01" db="EMBL/GenBank/DDBJ databases">
        <title>Genomic insights into the taxonomy and metabolism of the cyanobacterium Pannus brasiliensis CCIBt3594.</title>
        <authorList>
            <person name="Machado M."/>
            <person name="Botero N.B."/>
            <person name="Andreote A.P.D."/>
            <person name="Feitosa A.M.T."/>
            <person name="Popin R."/>
            <person name="Sivonen K."/>
            <person name="Fiore M.F."/>
        </authorList>
    </citation>
    <scope>NUCLEOTIDE SEQUENCE [LARGE SCALE GENOMIC DNA]</scope>
    <source>
        <strain evidence="2 3">CCIBt3594</strain>
    </source>
</reference>
<gene>
    <name evidence="2" type="ORF">V0288_10825</name>
</gene>
<dbReference type="SUPFAM" id="SSF160719">
    <property type="entry name" value="gpW/gp25-like"/>
    <property type="match status" value="1"/>
</dbReference>
<dbReference type="AlphaFoldDB" id="A0AAW9QIH6"/>
<evidence type="ECO:0000313" key="2">
    <source>
        <dbReference type="EMBL" id="MEG3437612.1"/>
    </source>
</evidence>
<accession>A0AAW9QIH6</accession>
<organism evidence="2 3">
    <name type="scientific">Pannus brasiliensis CCIBt3594</name>
    <dbReference type="NCBI Taxonomy" id="1427578"/>
    <lineage>
        <taxon>Bacteria</taxon>
        <taxon>Bacillati</taxon>
        <taxon>Cyanobacteriota</taxon>
        <taxon>Cyanophyceae</taxon>
        <taxon>Oscillatoriophycideae</taxon>
        <taxon>Chroococcales</taxon>
        <taxon>Microcystaceae</taxon>
        <taxon>Pannus</taxon>
    </lineage>
</organism>
<evidence type="ECO:0000313" key="3">
    <source>
        <dbReference type="Proteomes" id="UP001328733"/>
    </source>
</evidence>
<dbReference type="RefSeq" id="WP_332865091.1">
    <property type="nucleotide sequence ID" value="NZ_JBAFSM010000017.1"/>
</dbReference>